<protein>
    <recommendedName>
        <fullName evidence="2">Heterokaryon incompatibility domain-containing protein</fullName>
    </recommendedName>
</protein>
<feature type="repeat" description="ANK" evidence="1">
    <location>
        <begin position="511"/>
        <end position="543"/>
    </location>
</feature>
<dbReference type="Pfam" id="PF06985">
    <property type="entry name" value="HET"/>
    <property type="match status" value="1"/>
</dbReference>
<reference evidence="3 4" key="1">
    <citation type="submission" date="2016-05" db="EMBL/GenBank/DDBJ databases">
        <title>A degradative enzymes factory behind the ericoid mycorrhizal symbiosis.</title>
        <authorList>
            <consortium name="DOE Joint Genome Institute"/>
            <person name="Martino E."/>
            <person name="Morin E."/>
            <person name="Grelet G."/>
            <person name="Kuo A."/>
            <person name="Kohler A."/>
            <person name="Daghino S."/>
            <person name="Barry K."/>
            <person name="Choi C."/>
            <person name="Cichocki N."/>
            <person name="Clum A."/>
            <person name="Copeland A."/>
            <person name="Hainaut M."/>
            <person name="Haridas S."/>
            <person name="Labutti K."/>
            <person name="Lindquist E."/>
            <person name="Lipzen A."/>
            <person name="Khouja H.-R."/>
            <person name="Murat C."/>
            <person name="Ohm R."/>
            <person name="Olson A."/>
            <person name="Spatafora J."/>
            <person name="Veneault-Fourrey C."/>
            <person name="Henrissat B."/>
            <person name="Grigoriev I."/>
            <person name="Martin F."/>
            <person name="Perotto S."/>
        </authorList>
    </citation>
    <scope>NUCLEOTIDE SEQUENCE [LARGE SCALE GENOMIC DNA]</scope>
    <source>
        <strain evidence="3 4">UAMH 7357</strain>
    </source>
</reference>
<dbReference type="PANTHER" id="PTHR24148:SF78">
    <property type="entry name" value="HETEROKARYON INCOMPATIBILITY DOMAIN-CONTAINING PROTEIN"/>
    <property type="match status" value="1"/>
</dbReference>
<sequence>MSFGFSISDFLAVIELTNKIRKEFISAPSQFKNISDEVRSLSIVIHDVDIVLSECEPDGKQKTELQEIASSCHKILNDLEKTLDNYDELQTYSGNIDNRVKRVWKKLKWEPQDIQEIRNRITSNVTLLNTCIARISGQAAYTEKMGVDRLNERQDDQERLGILDWLTPITTSRYNYFFQTPEMTSFKYKPIGLEGPAFRLLRLLKGDDDLIQGQLFDSKLPPPASPEYVRDYAALSYTWGSQSRPCEIMINGSILTVTKNAYLALRDLRYQEKDRILWIDALCINQNDDKERGEQVQQMGYIYSKAERVIIWLGEATYNTDYVMHYMKQLEKEGTKHASNDQKISDKQWVDIWSAVVHSLSADQRDLLVEGLRSLLRRNWFKRVWIIQEVANARVAEITCGGKSVSSSIFVLTLSLLEITPDPHCQPILDIMPGPLRNSSWWAKKRDLRTLLVKFCKSEATDQRDSIYALLGISSDTCDSDFLKSAMYLGHEVLVQLLIVRDDVDINIKVSGQTPLSWAAREGHEAAVKLLLERSAEMETKDNNYGQTPLSLAAEKGHEAVVKLLLERGAELETKSNNSRSPLSWAARRGHKAIVKLLLEKGAQDYNNS</sequence>
<proteinExistence type="predicted"/>
<dbReference type="SMART" id="SM00248">
    <property type="entry name" value="ANK"/>
    <property type="match status" value="4"/>
</dbReference>
<evidence type="ECO:0000313" key="4">
    <source>
        <dbReference type="Proteomes" id="UP000235672"/>
    </source>
</evidence>
<dbReference type="Pfam" id="PF13606">
    <property type="entry name" value="Ank_3"/>
    <property type="match status" value="1"/>
</dbReference>
<dbReference type="PROSITE" id="PS50297">
    <property type="entry name" value="ANK_REP_REGION"/>
    <property type="match status" value="3"/>
</dbReference>
<dbReference type="InterPro" id="IPR052895">
    <property type="entry name" value="HetReg/Transcr_Mod"/>
</dbReference>
<dbReference type="Proteomes" id="UP000235672">
    <property type="component" value="Unassembled WGS sequence"/>
</dbReference>
<feature type="repeat" description="ANK" evidence="1">
    <location>
        <begin position="578"/>
        <end position="604"/>
    </location>
</feature>
<dbReference type="InterPro" id="IPR002110">
    <property type="entry name" value="Ankyrin_rpt"/>
</dbReference>
<keyword evidence="4" id="KW-1185">Reference proteome</keyword>
<dbReference type="PROSITE" id="PS50088">
    <property type="entry name" value="ANK_REPEAT"/>
    <property type="match status" value="3"/>
</dbReference>
<dbReference type="OrthoDB" id="194358at2759"/>
<accession>A0A2J6QCX0</accession>
<dbReference type="InterPro" id="IPR036770">
    <property type="entry name" value="Ankyrin_rpt-contain_sf"/>
</dbReference>
<evidence type="ECO:0000313" key="3">
    <source>
        <dbReference type="EMBL" id="PMD24107.1"/>
    </source>
</evidence>
<dbReference type="STRING" id="1745343.A0A2J6QCX0"/>
<gene>
    <name evidence="3" type="ORF">NA56DRAFT_656564</name>
</gene>
<dbReference type="SUPFAM" id="SSF48403">
    <property type="entry name" value="Ankyrin repeat"/>
    <property type="match status" value="1"/>
</dbReference>
<dbReference type="InterPro" id="IPR010730">
    <property type="entry name" value="HET"/>
</dbReference>
<feature type="repeat" description="ANK" evidence="1">
    <location>
        <begin position="545"/>
        <end position="577"/>
    </location>
</feature>
<evidence type="ECO:0000256" key="1">
    <source>
        <dbReference type="PROSITE-ProRule" id="PRU00023"/>
    </source>
</evidence>
<evidence type="ECO:0000259" key="2">
    <source>
        <dbReference type="Pfam" id="PF06985"/>
    </source>
</evidence>
<keyword evidence="1" id="KW-0040">ANK repeat</keyword>
<dbReference type="PANTHER" id="PTHR24148">
    <property type="entry name" value="ANKYRIN REPEAT DOMAIN-CONTAINING PROTEIN 39 HOMOLOG-RELATED"/>
    <property type="match status" value="1"/>
</dbReference>
<dbReference type="EMBL" id="KZ613473">
    <property type="protein sequence ID" value="PMD24107.1"/>
    <property type="molecule type" value="Genomic_DNA"/>
</dbReference>
<dbReference type="AlphaFoldDB" id="A0A2J6QCX0"/>
<name>A0A2J6QCX0_9HELO</name>
<dbReference type="Gene3D" id="1.25.40.20">
    <property type="entry name" value="Ankyrin repeat-containing domain"/>
    <property type="match status" value="2"/>
</dbReference>
<organism evidence="3 4">
    <name type="scientific">Hyaloscypha hepaticicola</name>
    <dbReference type="NCBI Taxonomy" id="2082293"/>
    <lineage>
        <taxon>Eukaryota</taxon>
        <taxon>Fungi</taxon>
        <taxon>Dikarya</taxon>
        <taxon>Ascomycota</taxon>
        <taxon>Pezizomycotina</taxon>
        <taxon>Leotiomycetes</taxon>
        <taxon>Helotiales</taxon>
        <taxon>Hyaloscyphaceae</taxon>
        <taxon>Hyaloscypha</taxon>
    </lineage>
</organism>
<dbReference type="PRINTS" id="PR01415">
    <property type="entry name" value="ANKYRIN"/>
</dbReference>
<dbReference type="Pfam" id="PF12796">
    <property type="entry name" value="Ank_2"/>
    <property type="match status" value="1"/>
</dbReference>
<feature type="domain" description="Heterokaryon incompatibility" evidence="2">
    <location>
        <begin position="232"/>
        <end position="389"/>
    </location>
</feature>